<dbReference type="RefSeq" id="WP_102245623.1">
    <property type="nucleotide sequence ID" value="NZ_CP025682.1"/>
</dbReference>
<evidence type="ECO:0000313" key="2">
    <source>
        <dbReference type="EMBL" id="AUN93549.1"/>
    </source>
</evidence>
<dbReference type="OrthoDB" id="9773293at2"/>
<evidence type="ECO:0000259" key="1">
    <source>
        <dbReference type="Pfam" id="PF00561"/>
    </source>
</evidence>
<gene>
    <name evidence="2" type="ORF">C0099_00520</name>
</gene>
<keyword evidence="3" id="KW-1185">Reference proteome</keyword>
<dbReference type="EMBL" id="CP025682">
    <property type="protein sequence ID" value="AUN93549.1"/>
    <property type="molecule type" value="Genomic_DNA"/>
</dbReference>
<keyword evidence="2" id="KW-0378">Hydrolase</keyword>
<dbReference type="PANTHER" id="PTHR43433:SF5">
    <property type="entry name" value="AB HYDROLASE-1 DOMAIN-CONTAINING PROTEIN"/>
    <property type="match status" value="1"/>
</dbReference>
<dbReference type="GO" id="GO:0046503">
    <property type="term" value="P:glycerolipid catabolic process"/>
    <property type="evidence" value="ECO:0007669"/>
    <property type="project" value="TreeGrafter"/>
</dbReference>
<dbReference type="Pfam" id="PF00561">
    <property type="entry name" value="Abhydrolase_1"/>
    <property type="match status" value="1"/>
</dbReference>
<dbReference type="Proteomes" id="UP000242205">
    <property type="component" value="Chromosome"/>
</dbReference>
<protein>
    <submittedName>
        <fullName evidence="2">Alpha/beta hydrolase</fullName>
    </submittedName>
</protein>
<name>A0A2I6S2R1_9RHOO</name>
<proteinExistence type="predicted"/>
<dbReference type="AlphaFoldDB" id="A0A2I6S2R1"/>
<feature type="domain" description="AB hydrolase-1" evidence="1">
    <location>
        <begin position="39"/>
        <end position="250"/>
    </location>
</feature>
<organism evidence="2 3">
    <name type="scientific">Pseudazoarcus pumilus</name>
    <dbReference type="NCBI Taxonomy" id="2067960"/>
    <lineage>
        <taxon>Bacteria</taxon>
        <taxon>Pseudomonadati</taxon>
        <taxon>Pseudomonadota</taxon>
        <taxon>Betaproteobacteria</taxon>
        <taxon>Rhodocyclales</taxon>
        <taxon>Zoogloeaceae</taxon>
        <taxon>Pseudazoarcus</taxon>
    </lineage>
</organism>
<dbReference type="InterPro" id="IPR050471">
    <property type="entry name" value="AB_hydrolase"/>
</dbReference>
<dbReference type="SUPFAM" id="SSF53474">
    <property type="entry name" value="alpha/beta-Hydrolases"/>
    <property type="match status" value="1"/>
</dbReference>
<dbReference type="PANTHER" id="PTHR43433">
    <property type="entry name" value="HYDROLASE, ALPHA/BETA FOLD FAMILY PROTEIN"/>
    <property type="match status" value="1"/>
</dbReference>
<dbReference type="GO" id="GO:0004806">
    <property type="term" value="F:triacylglycerol lipase activity"/>
    <property type="evidence" value="ECO:0007669"/>
    <property type="project" value="TreeGrafter"/>
</dbReference>
<dbReference type="PRINTS" id="PR00111">
    <property type="entry name" value="ABHYDROLASE"/>
</dbReference>
<reference evidence="2 3" key="1">
    <citation type="submission" date="2018-01" db="EMBL/GenBank/DDBJ databases">
        <authorList>
            <person name="Fu G.-Y."/>
        </authorList>
    </citation>
    <scope>NUCLEOTIDE SEQUENCE [LARGE SCALE GENOMIC DNA]</scope>
    <source>
        <strain evidence="2 3">SY39</strain>
    </source>
</reference>
<dbReference type="InterPro" id="IPR000073">
    <property type="entry name" value="AB_hydrolase_1"/>
</dbReference>
<evidence type="ECO:0000313" key="3">
    <source>
        <dbReference type="Proteomes" id="UP000242205"/>
    </source>
</evidence>
<dbReference type="KEGG" id="atw:C0099_00520"/>
<accession>A0A2I6S2R1</accession>
<dbReference type="InterPro" id="IPR029058">
    <property type="entry name" value="AB_hydrolase_fold"/>
</dbReference>
<sequence>MQFVRANGLNFCLERRGSGDPVLFLGGTGWDLRDRPNPLDGPLAKHFEVILFDQRGMGQSDKPDIEYSMADYAEDALGILDALGLGSAHVVGFSFGGMVAQELAIRHPERVRRLVLAGATSGGAGGSSYPIQEFLDLDPETRARRGLEVMDLAFTPEWQAANPAEAARLIRERMILAARRADDVALETGKRRQLAARAQHDCFDRLHRIQNPTLVIAGERDGQAPREFVARLAAAIPDARMIVVPGAHHTMLGGSPDAYEAIIAFLRDTG</sequence>
<dbReference type="Gene3D" id="3.40.50.1820">
    <property type="entry name" value="alpha/beta hydrolase"/>
    <property type="match status" value="1"/>
</dbReference>